<protein>
    <submittedName>
        <fullName evidence="1">Uncharacterized protein</fullName>
    </submittedName>
</protein>
<proteinExistence type="predicted"/>
<dbReference type="Proteomes" id="UP001165960">
    <property type="component" value="Unassembled WGS sequence"/>
</dbReference>
<organism evidence="1 2">
    <name type="scientific">Entomophthora muscae</name>
    <dbReference type="NCBI Taxonomy" id="34485"/>
    <lineage>
        <taxon>Eukaryota</taxon>
        <taxon>Fungi</taxon>
        <taxon>Fungi incertae sedis</taxon>
        <taxon>Zoopagomycota</taxon>
        <taxon>Entomophthoromycotina</taxon>
        <taxon>Entomophthoromycetes</taxon>
        <taxon>Entomophthorales</taxon>
        <taxon>Entomophthoraceae</taxon>
        <taxon>Entomophthora</taxon>
    </lineage>
</organism>
<dbReference type="EMBL" id="QTSX02005755">
    <property type="protein sequence ID" value="KAJ9057948.1"/>
    <property type="molecule type" value="Genomic_DNA"/>
</dbReference>
<name>A0ACC2S6F4_9FUNG</name>
<accession>A0ACC2S6F4</accession>
<evidence type="ECO:0000313" key="1">
    <source>
        <dbReference type="EMBL" id="KAJ9057948.1"/>
    </source>
</evidence>
<comment type="caution">
    <text evidence="1">The sequence shown here is derived from an EMBL/GenBank/DDBJ whole genome shotgun (WGS) entry which is preliminary data.</text>
</comment>
<gene>
    <name evidence="1" type="ORF">DSO57_1017783</name>
</gene>
<sequence length="911" mass="101633">MFLLQLILIKISMEFPDTCNNFAHNEAPSDEELEAKQNHNTPVELISPEEIADLACRGAPEYDEINHLFILFSDRITNTIWSRSIPLLCEAYIKDFPATIYKEAMQGLIKSYSPGPDSNKPVDLVRLTHLEFMHQLVILAYEMESSCSEAELQIKKMGRISSTSPPLPPSQKLILEYPEPPYLSLVLSPEDEDVIEYNRRFSRPITEFDSISNFSDSSAFECLQSEKKDHVPSLAGSQALTLEAEQQRDVQTNVGDFVENTPQVTQSLELRRVTSGEPSIPFRSSVTDLGAGRLASSSLDHTRNFALSEGEMSESEAEPIRDDVSPVDISLEQEISANRYDLNSNLRPNPMAIEAFDVDNLLSDTDTPDSDVPDDASSDFSIPSSVSYGSQRSLIEKLAAESQERHQTNITTSIFAGQDDYPVGPIESNSLERLSAELPLFSTEAADGSATHLNINEDCVTCSFPREDLDYINSLVPIFQAKHGDLNRMTNDKFSLIAASMRDQSTINAVIENQKVEIDEQSINLNELKNDVSSLKDLEAELSNTICTIEKDLEIQHQSSNELAKQNTELKERFSELNRLSGESEKDQLLLSVQIESAENNFKRLTEDIKNLEDDITSLNQQISSNEAHQSDIMQLQQEKAELERVNGNLTVQAFANRSVNQGRAKPIRPHVEELFDLEREDTSSESGSALSPSLNLPSHSTSLLSESLRYSEILAKQKEVAAALSAAEAQLREVTAEREAEALCSTSKSIAVQTSNMHDFSAQASFTVLDAAMPPATSRYQTAEGIGNGSVLRERRLMQNETDEMVLTHSHASSMTAVEDVADLNLLEEFADDIPEELPIFDLSWVIIFLLCLLLAWLILLSVHVTLDRYASYTPKAIHPYIILTDPLFRGFVSKALIYVEEHFILVNTY</sequence>
<evidence type="ECO:0000313" key="2">
    <source>
        <dbReference type="Proteomes" id="UP001165960"/>
    </source>
</evidence>
<keyword evidence="2" id="KW-1185">Reference proteome</keyword>
<reference evidence="1" key="1">
    <citation type="submission" date="2022-04" db="EMBL/GenBank/DDBJ databases">
        <title>Genome of the entomopathogenic fungus Entomophthora muscae.</title>
        <authorList>
            <person name="Elya C."/>
            <person name="Lovett B.R."/>
            <person name="Lee E."/>
            <person name="Macias A.M."/>
            <person name="Hajek A.E."/>
            <person name="De Bivort B.L."/>
            <person name="Kasson M.T."/>
            <person name="De Fine Licht H.H."/>
            <person name="Stajich J.E."/>
        </authorList>
    </citation>
    <scope>NUCLEOTIDE SEQUENCE</scope>
    <source>
        <strain evidence="1">Berkeley</strain>
    </source>
</reference>